<keyword evidence="4" id="KW-1017">Isopeptide bond</keyword>
<reference evidence="16 17" key="1">
    <citation type="submission" date="2023-11" db="EMBL/GenBank/DDBJ databases">
        <title>Halocaridina rubra genome assembly.</title>
        <authorList>
            <person name="Smith C."/>
        </authorList>
    </citation>
    <scope>NUCLEOTIDE SEQUENCE [LARGE SCALE GENOMIC DNA]</scope>
    <source>
        <strain evidence="16">EP-1</strain>
        <tissue evidence="16">Whole</tissue>
    </source>
</reference>
<evidence type="ECO:0000313" key="16">
    <source>
        <dbReference type="EMBL" id="KAK7066771.1"/>
    </source>
</evidence>
<dbReference type="InterPro" id="IPR025927">
    <property type="entry name" value="Znf_KANL2-like"/>
</dbReference>
<evidence type="ECO:0000256" key="14">
    <source>
        <dbReference type="SAM" id="MobiDB-lite"/>
    </source>
</evidence>
<proteinExistence type="predicted"/>
<keyword evidence="7" id="KW-0156">Chromatin regulator</keyword>
<comment type="subunit">
    <text evidence="13">Component of the NSL complex at least composed of KAT8/MOF, KANSL1, KANSL2, KANSL3, MCRS1, PHF20, OGT1/OGT, WDR5 and HCFC1.</text>
</comment>
<dbReference type="PANTHER" id="PTHR13453">
    <property type="entry name" value="KAT8 REGULATORY NSL COMPLEX SUBUNIT 2"/>
    <property type="match status" value="1"/>
</dbReference>
<comment type="subcellular location">
    <subcellularLocation>
        <location evidence="2">Mitochondrion</location>
    </subcellularLocation>
    <subcellularLocation>
        <location evidence="1">Nucleus</location>
    </subcellularLocation>
</comment>
<evidence type="ECO:0000256" key="7">
    <source>
        <dbReference type="ARBA" id="ARBA00022853"/>
    </source>
</evidence>
<comment type="function">
    <text evidence="12">Non-catalytic component of the NSL histone acetyltransferase complex, a multiprotein complex that mediates histone H4 acetylation at 'Lys-5'- and 'Lys-8' (H4K5ac and H4K8ac) at transcription start sites and promotes transcription initiation. Required for NSL complex stability and for transcription of intraciliary transport genes in both ciliated and non-ciliated cells by regulating histone H4 acetylation at 'Lys-5'- and 'Lys-12' (H4K5ac and H4K12ac). This is necessary for cilium assembly in ciliated cells and for organization of the microtubule cytoskeleton in non-ciliated cells. Required within the NSL complex to maintain nuclear architecture stability by promoting KAT8-mediated acetylation of lamin LMNA.</text>
</comment>
<evidence type="ECO:0000256" key="3">
    <source>
        <dbReference type="ARBA" id="ARBA00015508"/>
    </source>
</evidence>
<evidence type="ECO:0000259" key="15">
    <source>
        <dbReference type="Pfam" id="PF13891"/>
    </source>
</evidence>
<keyword evidence="5" id="KW-0597">Phosphoprotein</keyword>
<dbReference type="GO" id="GO:0006325">
    <property type="term" value="P:chromatin organization"/>
    <property type="evidence" value="ECO:0007669"/>
    <property type="project" value="UniProtKB-KW"/>
</dbReference>
<gene>
    <name evidence="16" type="primary">KANSL2</name>
    <name evidence="16" type="ORF">SK128_010873</name>
</gene>
<evidence type="ECO:0000256" key="4">
    <source>
        <dbReference type="ARBA" id="ARBA00022499"/>
    </source>
</evidence>
<evidence type="ECO:0000256" key="11">
    <source>
        <dbReference type="ARBA" id="ARBA00033378"/>
    </source>
</evidence>
<sequence length="442" mass="49233">MSVRSGRVVKTVRTLTRPALEAPCSFNSYNCSMTRLEGFEYCSRHILEDKGAPFRQCNFIHTSTGKRCLRAAPINDRKESRYCTEHSRKSLIVKQRSARKLRPCETAETLLNQLSHHQMDTQTAGQNAIPDPVSVTGTASACLEYASDTDSDNEIGLLPSETLGRREGDSELDSADSDADPLEHAQIFTTEEITRIYLEKLQKLKALYIGEYKKLGHVLRESRRKYVQAVRAEKETMCSIHAQPKTTPEEREAYEKLKAMARYQKHIGTHALLHKQQMDRRLQVTEGVSYKPSHSVGCVKCVYSEGSWKCGEKSVPLSKYCSKHILHDPNQVLFVGCGVSRGGDDHCTAPIVCVPHITTCVYHTPVPDPLPVSLPPFDDVESGRVGGFDEELLVSSHLPAGPPEIIDLSESHSFIVTELPPEHVMEGDGEDSDDALSKDSKL</sequence>
<dbReference type="PANTHER" id="PTHR13453:SF1">
    <property type="entry name" value="KAT8 REGULATORY NSL COMPLEX SUBUNIT 2"/>
    <property type="match status" value="1"/>
</dbReference>
<keyword evidence="6" id="KW-0832">Ubl conjugation</keyword>
<dbReference type="AlphaFoldDB" id="A0AAN8ZSI8"/>
<evidence type="ECO:0000256" key="10">
    <source>
        <dbReference type="ARBA" id="ARBA00032947"/>
    </source>
</evidence>
<feature type="compositionally biased region" description="Acidic residues" evidence="14">
    <location>
        <begin position="170"/>
        <end position="179"/>
    </location>
</feature>
<evidence type="ECO:0000313" key="17">
    <source>
        <dbReference type="Proteomes" id="UP001381693"/>
    </source>
</evidence>
<dbReference type="GO" id="GO:0044545">
    <property type="term" value="C:NSL complex"/>
    <property type="evidence" value="ECO:0007669"/>
    <property type="project" value="TreeGrafter"/>
</dbReference>
<keyword evidence="9" id="KW-0539">Nucleus</keyword>
<dbReference type="EMBL" id="JAXCGZ010019028">
    <property type="protein sequence ID" value="KAK7066771.1"/>
    <property type="molecule type" value="Genomic_DNA"/>
</dbReference>
<evidence type="ECO:0000256" key="13">
    <source>
        <dbReference type="ARBA" id="ARBA00093543"/>
    </source>
</evidence>
<dbReference type="GO" id="GO:0005739">
    <property type="term" value="C:mitochondrion"/>
    <property type="evidence" value="ECO:0007669"/>
    <property type="project" value="UniProtKB-SubCell"/>
</dbReference>
<evidence type="ECO:0000256" key="8">
    <source>
        <dbReference type="ARBA" id="ARBA00023128"/>
    </source>
</evidence>
<evidence type="ECO:0000256" key="12">
    <source>
        <dbReference type="ARBA" id="ARBA00093359"/>
    </source>
</evidence>
<dbReference type="Pfam" id="PF13891">
    <property type="entry name" value="zf-C3HC3H_KANSL2"/>
    <property type="match status" value="2"/>
</dbReference>
<dbReference type="InterPro" id="IPR026316">
    <property type="entry name" value="NSL2"/>
</dbReference>
<evidence type="ECO:0000256" key="9">
    <source>
        <dbReference type="ARBA" id="ARBA00023242"/>
    </source>
</evidence>
<dbReference type="Proteomes" id="UP001381693">
    <property type="component" value="Unassembled WGS sequence"/>
</dbReference>
<feature type="domain" description="KANL2-like probable zinc-finger" evidence="15">
    <location>
        <begin position="307"/>
        <end position="364"/>
    </location>
</feature>
<keyword evidence="17" id="KW-1185">Reference proteome</keyword>
<evidence type="ECO:0000256" key="1">
    <source>
        <dbReference type="ARBA" id="ARBA00004123"/>
    </source>
</evidence>
<evidence type="ECO:0000256" key="5">
    <source>
        <dbReference type="ARBA" id="ARBA00022553"/>
    </source>
</evidence>
<evidence type="ECO:0000256" key="6">
    <source>
        <dbReference type="ARBA" id="ARBA00022843"/>
    </source>
</evidence>
<name>A0AAN8ZSI8_HALRR</name>
<protein>
    <recommendedName>
        <fullName evidence="3">KAT8 regulatory NSL complex subunit 2</fullName>
    </recommendedName>
    <alternativeName>
        <fullName evidence="11">NSL complex protein NSL2</fullName>
    </alternativeName>
    <alternativeName>
        <fullName evidence="10">Non-specific lethal 2 homolog</fullName>
    </alternativeName>
</protein>
<evidence type="ECO:0000256" key="2">
    <source>
        <dbReference type="ARBA" id="ARBA00004173"/>
    </source>
</evidence>
<accession>A0AAN8ZSI8</accession>
<feature type="domain" description="KANL2-like probable zinc-finger" evidence="15">
    <location>
        <begin position="24"/>
        <end position="87"/>
    </location>
</feature>
<dbReference type="GO" id="GO:0005634">
    <property type="term" value="C:nucleus"/>
    <property type="evidence" value="ECO:0007669"/>
    <property type="project" value="UniProtKB-SubCell"/>
</dbReference>
<feature type="region of interest" description="Disordered" evidence="14">
    <location>
        <begin position="152"/>
        <end position="179"/>
    </location>
</feature>
<organism evidence="16 17">
    <name type="scientific">Halocaridina rubra</name>
    <name type="common">Hawaiian red shrimp</name>
    <dbReference type="NCBI Taxonomy" id="373956"/>
    <lineage>
        <taxon>Eukaryota</taxon>
        <taxon>Metazoa</taxon>
        <taxon>Ecdysozoa</taxon>
        <taxon>Arthropoda</taxon>
        <taxon>Crustacea</taxon>
        <taxon>Multicrustacea</taxon>
        <taxon>Malacostraca</taxon>
        <taxon>Eumalacostraca</taxon>
        <taxon>Eucarida</taxon>
        <taxon>Decapoda</taxon>
        <taxon>Pleocyemata</taxon>
        <taxon>Caridea</taxon>
        <taxon>Atyoidea</taxon>
        <taxon>Atyidae</taxon>
        <taxon>Halocaridina</taxon>
    </lineage>
</organism>
<keyword evidence="8" id="KW-0496">Mitochondrion</keyword>
<comment type="caution">
    <text evidence="16">The sequence shown here is derived from an EMBL/GenBank/DDBJ whole genome shotgun (WGS) entry which is preliminary data.</text>
</comment>
<feature type="region of interest" description="Disordered" evidence="14">
    <location>
        <begin position="420"/>
        <end position="442"/>
    </location>
</feature>